<sequence>MTLNVQIDYERLKRAEFDYEPATGDGHKANPIFSGKNNYKLNDTLLNESYRLVSIYELWREKEMKEHSEINSAEEPDFTCTSEFNNSKRSCSDGALFDAYVSKNTSSGTRIDEREPSIQAGKIENGAVPSLDSDQNFKVESNENSNNETNINFQEKIRDLGTKSKTGFDSANHLESQYEGTSYSLGKFLNEVQLWEPVREPRSTGYYIVSIKTLLSIARAYLFIGDLNSIIIVYLVAIKSKLNQNVISLNSENSDTNYISQPARHDFVSGKSSNKETSISGYRVAPGNNTEYYSYSAGEFAVDNHGNSTNYNSEHHYFDDSGLDHSFKVIDDLILHYVELDRLRRDLLINKHTQSEQELTDHLNKMDPLIEKQVIEKVWEWIRI</sequence>
<dbReference type="EMBL" id="LSSN01003360">
    <property type="protein sequence ID" value="OMJ13746.1"/>
    <property type="molecule type" value="Genomic_DNA"/>
</dbReference>
<evidence type="ECO:0000313" key="2">
    <source>
        <dbReference type="Proteomes" id="UP000187283"/>
    </source>
</evidence>
<dbReference type="OrthoDB" id="10325360at2759"/>
<keyword evidence="2" id="KW-1185">Reference proteome</keyword>
<organism evidence="1 2">
    <name type="scientific">Smittium culicis</name>
    <dbReference type="NCBI Taxonomy" id="133412"/>
    <lineage>
        <taxon>Eukaryota</taxon>
        <taxon>Fungi</taxon>
        <taxon>Fungi incertae sedis</taxon>
        <taxon>Zoopagomycota</taxon>
        <taxon>Kickxellomycotina</taxon>
        <taxon>Harpellomycetes</taxon>
        <taxon>Harpellales</taxon>
        <taxon>Legeriomycetaceae</taxon>
        <taxon>Smittium</taxon>
    </lineage>
</organism>
<accession>A0A1R1XGL5</accession>
<gene>
    <name evidence="1" type="ORF">AYI70_g8320</name>
</gene>
<dbReference type="AlphaFoldDB" id="A0A1R1XGL5"/>
<comment type="caution">
    <text evidence="1">The sequence shown here is derived from an EMBL/GenBank/DDBJ whole genome shotgun (WGS) entry which is preliminary data.</text>
</comment>
<protein>
    <submittedName>
        <fullName evidence="1">Uncharacterized protein</fullName>
    </submittedName>
</protein>
<reference evidence="1 2" key="1">
    <citation type="submission" date="2017-01" db="EMBL/GenBank/DDBJ databases">
        <authorList>
            <person name="Mah S.A."/>
            <person name="Swanson W.J."/>
            <person name="Moy G.W."/>
            <person name="Vacquier V.D."/>
        </authorList>
    </citation>
    <scope>NUCLEOTIDE SEQUENCE [LARGE SCALE GENOMIC DNA]</scope>
    <source>
        <strain evidence="1 2">GSMNP</strain>
    </source>
</reference>
<dbReference type="Proteomes" id="UP000187283">
    <property type="component" value="Unassembled WGS sequence"/>
</dbReference>
<proteinExistence type="predicted"/>
<name>A0A1R1XGL5_9FUNG</name>
<evidence type="ECO:0000313" key="1">
    <source>
        <dbReference type="EMBL" id="OMJ13746.1"/>
    </source>
</evidence>